<dbReference type="GO" id="GO:0016787">
    <property type="term" value="F:hydrolase activity"/>
    <property type="evidence" value="ECO:0007669"/>
    <property type="project" value="UniProtKB-KW"/>
</dbReference>
<protein>
    <recommendedName>
        <fullName evidence="1 9">Adenosine deaminase</fullName>
        <ecNumber evidence="1 9">3.5.4.4</ecNumber>
    </recommendedName>
    <alternativeName>
        <fullName evidence="6 9">Adenosine aminohydrolase</fullName>
    </alternativeName>
</protein>
<dbReference type="NCBIfam" id="TIGR01430">
    <property type="entry name" value="aden_deam"/>
    <property type="match status" value="1"/>
</dbReference>
<evidence type="ECO:0000313" key="12">
    <source>
        <dbReference type="EMBL" id="MDI5967373.1"/>
    </source>
</evidence>
<evidence type="ECO:0000313" key="13">
    <source>
        <dbReference type="Proteomes" id="UP001156398"/>
    </source>
</evidence>
<evidence type="ECO:0000256" key="7">
    <source>
        <dbReference type="ARBA" id="ARBA00047989"/>
    </source>
</evidence>
<comment type="function">
    <text evidence="9">Catalyzes the hydrolytic deamination of adenosine and 2-deoxyadenosine.</text>
</comment>
<dbReference type="InterPro" id="IPR001365">
    <property type="entry name" value="A_deaminase_dom"/>
</dbReference>
<keyword evidence="3 9" id="KW-0378">Hydrolase</keyword>
<evidence type="ECO:0000256" key="3">
    <source>
        <dbReference type="ARBA" id="ARBA00022801"/>
    </source>
</evidence>
<dbReference type="Pfam" id="PF00962">
    <property type="entry name" value="A_deaminase"/>
    <property type="match status" value="1"/>
</dbReference>
<proteinExistence type="inferred from homology"/>
<comment type="cofactor">
    <cofactor evidence="9">
        <name>Zn(2+)</name>
        <dbReference type="ChEBI" id="CHEBI:29105"/>
    </cofactor>
    <text evidence="9">Binds 1 zinc ion per subunit.</text>
</comment>
<dbReference type="NCBIfam" id="NF006847">
    <property type="entry name" value="PRK09358.1-2"/>
    <property type="match status" value="1"/>
</dbReference>
<evidence type="ECO:0000256" key="6">
    <source>
        <dbReference type="ARBA" id="ARBA00031852"/>
    </source>
</evidence>
<feature type="compositionally biased region" description="Basic and acidic residues" evidence="10">
    <location>
        <begin position="1"/>
        <end position="19"/>
    </location>
</feature>
<evidence type="ECO:0000256" key="1">
    <source>
        <dbReference type="ARBA" id="ARBA00012784"/>
    </source>
</evidence>
<evidence type="ECO:0000256" key="4">
    <source>
        <dbReference type="ARBA" id="ARBA00022833"/>
    </source>
</evidence>
<evidence type="ECO:0000256" key="9">
    <source>
        <dbReference type="HAMAP-Rule" id="MF_00540"/>
    </source>
</evidence>
<organism evidence="12 13">
    <name type="scientific">Streptantibioticus silvisoli</name>
    <dbReference type="NCBI Taxonomy" id="2705255"/>
    <lineage>
        <taxon>Bacteria</taxon>
        <taxon>Bacillati</taxon>
        <taxon>Actinomycetota</taxon>
        <taxon>Actinomycetes</taxon>
        <taxon>Kitasatosporales</taxon>
        <taxon>Streptomycetaceae</taxon>
        <taxon>Streptantibioticus</taxon>
    </lineage>
</organism>
<feature type="binding site" evidence="9">
    <location>
        <position position="95"/>
    </location>
    <ligand>
        <name>Zn(2+)</name>
        <dbReference type="ChEBI" id="CHEBI:29105"/>
        <note>catalytic</note>
    </ligand>
</feature>
<comment type="catalytic activity">
    <reaction evidence="8">
        <text>2'-deoxyadenosine + H2O + H(+) = 2'-deoxyinosine + NH4(+)</text>
        <dbReference type="Rhea" id="RHEA:28190"/>
        <dbReference type="ChEBI" id="CHEBI:15377"/>
        <dbReference type="ChEBI" id="CHEBI:15378"/>
        <dbReference type="ChEBI" id="CHEBI:17256"/>
        <dbReference type="ChEBI" id="CHEBI:28938"/>
        <dbReference type="ChEBI" id="CHEBI:28997"/>
        <dbReference type="EC" id="3.5.4.4"/>
    </reaction>
    <physiologicalReaction direction="left-to-right" evidence="8">
        <dbReference type="Rhea" id="RHEA:28191"/>
    </physiologicalReaction>
</comment>
<keyword evidence="4 9" id="KW-0862">Zinc</keyword>
<evidence type="ECO:0000256" key="10">
    <source>
        <dbReference type="SAM" id="MobiDB-lite"/>
    </source>
</evidence>
<dbReference type="EMBL" id="JAAGKO020000086">
    <property type="protein sequence ID" value="MDI5967373.1"/>
    <property type="molecule type" value="Genomic_DNA"/>
</dbReference>
<dbReference type="Proteomes" id="UP001156398">
    <property type="component" value="Unassembled WGS sequence"/>
</dbReference>
<feature type="binding site" evidence="9">
    <location>
        <position position="97"/>
    </location>
    <ligand>
        <name>substrate</name>
    </ligand>
</feature>
<dbReference type="InterPro" id="IPR028893">
    <property type="entry name" value="A_deaminase"/>
</dbReference>
<dbReference type="EC" id="3.5.4.4" evidence="1 9"/>
<keyword evidence="13" id="KW-1185">Reference proteome</keyword>
<sequence length="457" mass="49116">MQNENEHGNENSPHQHEHPAAQVADTAVAARTAAAQDSGASGPAAAGATARGASSQATQPGPGASARGAATGGAGSSRAVATPDRIKRAPKVLLHDHLDGGLRPATIVELARENGYDGLPETDPAKLGVWFREAADSGSLPRYLETFAHTCAVMQTRDALVRVASECARDLAADGVVYAEIRYAPEQHLEDGLTLEEVVEAVNEGFRDGERRAAEAGFRIRVGALLTAMRHAARSLEIAELANRYRDLGVVGFDIAGAEAGFPPTRHLDAFEYLKRENNHFTIHAGEAFGLPSIWQALQWCGADRLGHGVRLIDDIEVAEDGTVTLGRLAAYVRDKRVPLELCPTSNLQTGAAASYREHPIGLLRRLHFRVTLNTDNRLMSGTDMSSEFGHLVDAFGYTLDDMEWITVNSMKSAFIPFDERLAMINDVIKPGYAELKAEWLFRPATGRPAVASPSAG</sequence>
<dbReference type="InterPro" id="IPR006330">
    <property type="entry name" value="Ado/ade_deaminase"/>
</dbReference>
<comment type="caution">
    <text evidence="12">The sequence shown here is derived from an EMBL/GenBank/DDBJ whole genome shotgun (WGS) entry which is preliminary data.</text>
</comment>
<evidence type="ECO:0000259" key="11">
    <source>
        <dbReference type="Pfam" id="PF00962"/>
    </source>
</evidence>
<comment type="similarity">
    <text evidence="9">Belongs to the metallo-dependent hydrolases superfamily. Adenosine and AMP deaminases family. Adenosine deaminase subfamily.</text>
</comment>
<evidence type="ECO:0000256" key="2">
    <source>
        <dbReference type="ARBA" id="ARBA00022723"/>
    </source>
</evidence>
<comment type="caution">
    <text evidence="9">Lacks conserved residue(s) required for the propagation of feature annotation.</text>
</comment>
<gene>
    <name evidence="9" type="primary">add</name>
    <name evidence="12" type="ORF">POF43_032410</name>
</gene>
<reference evidence="12 13" key="1">
    <citation type="submission" date="2023-05" db="EMBL/GenBank/DDBJ databases">
        <title>Streptantibioticus silvisoli sp. nov., acidotolerant actinomycetes 1 from pine litter.</title>
        <authorList>
            <person name="Swiecimska M."/>
            <person name="Golinska P."/>
            <person name="Sangal V."/>
            <person name="Wachnowicz B."/>
            <person name="Goodfellow M."/>
        </authorList>
    </citation>
    <scope>NUCLEOTIDE SEQUENCE [LARGE SCALE GENOMIC DNA]</scope>
    <source>
        <strain evidence="12 13">SL54</strain>
    </source>
</reference>
<feature type="binding site" evidence="9">
    <location>
        <position position="257"/>
    </location>
    <ligand>
        <name>substrate</name>
    </ligand>
</feature>
<feature type="site" description="Important for catalytic activity" evidence="9">
    <location>
        <position position="308"/>
    </location>
</feature>
<keyword evidence="2 9" id="KW-0479">Metal-binding</keyword>
<keyword evidence="5 9" id="KW-0546">Nucleotide metabolism</keyword>
<dbReference type="RefSeq" id="WP_271324464.1">
    <property type="nucleotide sequence ID" value="NZ_JAAGKO020000086.1"/>
</dbReference>
<accession>A0ABT6W9E6</accession>
<feature type="compositionally biased region" description="Low complexity" evidence="10">
    <location>
        <begin position="20"/>
        <end position="69"/>
    </location>
</feature>
<name>A0ABT6W9E6_9ACTN</name>
<dbReference type="HAMAP" id="MF_00540">
    <property type="entry name" value="A_deaminase"/>
    <property type="match status" value="1"/>
</dbReference>
<feature type="binding site" evidence="9">
    <location>
        <position position="97"/>
    </location>
    <ligand>
        <name>Zn(2+)</name>
        <dbReference type="ChEBI" id="CHEBI:29105"/>
        <note>catalytic</note>
    </ligand>
</feature>
<evidence type="ECO:0000256" key="8">
    <source>
        <dbReference type="ARBA" id="ARBA00049213"/>
    </source>
</evidence>
<feature type="binding site" evidence="9">
    <location>
        <position position="99"/>
    </location>
    <ligand>
        <name>substrate</name>
    </ligand>
</feature>
<dbReference type="Gene3D" id="3.20.20.140">
    <property type="entry name" value="Metal-dependent hydrolases"/>
    <property type="match status" value="1"/>
</dbReference>
<dbReference type="PANTHER" id="PTHR11409:SF43">
    <property type="entry name" value="ADENOSINE DEAMINASE"/>
    <property type="match status" value="1"/>
</dbReference>
<dbReference type="InterPro" id="IPR032466">
    <property type="entry name" value="Metal_Hydrolase"/>
</dbReference>
<feature type="domain" description="Adenosine deaminase" evidence="11">
    <location>
        <begin position="90"/>
        <end position="430"/>
    </location>
</feature>
<evidence type="ECO:0000256" key="5">
    <source>
        <dbReference type="ARBA" id="ARBA00023080"/>
    </source>
</evidence>
<feature type="region of interest" description="Disordered" evidence="10">
    <location>
        <begin position="1"/>
        <end position="84"/>
    </location>
</feature>
<comment type="catalytic activity">
    <reaction evidence="7">
        <text>adenosine + H2O + H(+) = inosine + NH4(+)</text>
        <dbReference type="Rhea" id="RHEA:24408"/>
        <dbReference type="ChEBI" id="CHEBI:15377"/>
        <dbReference type="ChEBI" id="CHEBI:15378"/>
        <dbReference type="ChEBI" id="CHEBI:16335"/>
        <dbReference type="ChEBI" id="CHEBI:17596"/>
        <dbReference type="ChEBI" id="CHEBI:28938"/>
        <dbReference type="EC" id="3.5.4.4"/>
    </reaction>
    <physiologicalReaction direction="left-to-right" evidence="7">
        <dbReference type="Rhea" id="RHEA:24409"/>
    </physiologicalReaction>
</comment>
<feature type="binding site" evidence="9">
    <location>
        <position position="284"/>
    </location>
    <ligand>
        <name>Zn(2+)</name>
        <dbReference type="ChEBI" id="CHEBI:29105"/>
        <note>catalytic</note>
    </ligand>
</feature>
<feature type="binding site" evidence="9">
    <location>
        <position position="376"/>
    </location>
    <ligand>
        <name>Zn(2+)</name>
        <dbReference type="ChEBI" id="CHEBI:29105"/>
        <note>catalytic</note>
    </ligand>
</feature>
<dbReference type="PANTHER" id="PTHR11409">
    <property type="entry name" value="ADENOSINE DEAMINASE"/>
    <property type="match status" value="1"/>
</dbReference>
<dbReference type="SUPFAM" id="SSF51556">
    <property type="entry name" value="Metallo-dependent hydrolases"/>
    <property type="match status" value="1"/>
</dbReference>
<feature type="active site" description="Proton donor" evidence="9">
    <location>
        <position position="287"/>
    </location>
</feature>